<keyword evidence="5 7" id="KW-0456">Lyase</keyword>
<dbReference type="Pfam" id="PF02618">
    <property type="entry name" value="YceG"/>
    <property type="match status" value="1"/>
</dbReference>
<dbReference type="CDD" id="cd08010">
    <property type="entry name" value="MltG_like"/>
    <property type="match status" value="1"/>
</dbReference>
<organism evidence="8">
    <name type="scientific">Prevotella sp. GTC17253</name>
    <dbReference type="NCBI Taxonomy" id="3236793"/>
    <lineage>
        <taxon>Bacteria</taxon>
        <taxon>Pseudomonadati</taxon>
        <taxon>Bacteroidota</taxon>
        <taxon>Bacteroidia</taxon>
        <taxon>Bacteroidales</taxon>
        <taxon>Prevotellaceae</taxon>
        <taxon>Prevotella</taxon>
    </lineage>
</organism>
<evidence type="ECO:0000256" key="2">
    <source>
        <dbReference type="ARBA" id="ARBA00022692"/>
    </source>
</evidence>
<dbReference type="Gene3D" id="3.30.160.60">
    <property type="entry name" value="Classic Zinc Finger"/>
    <property type="match status" value="1"/>
</dbReference>
<dbReference type="PANTHER" id="PTHR30518">
    <property type="entry name" value="ENDOLYTIC MUREIN TRANSGLYCOSYLASE"/>
    <property type="match status" value="1"/>
</dbReference>
<dbReference type="GO" id="GO:0071555">
    <property type="term" value="P:cell wall organization"/>
    <property type="evidence" value="ECO:0007669"/>
    <property type="project" value="UniProtKB-KW"/>
</dbReference>
<evidence type="ECO:0000256" key="6">
    <source>
        <dbReference type="ARBA" id="ARBA00023316"/>
    </source>
</evidence>
<evidence type="ECO:0000256" key="7">
    <source>
        <dbReference type="HAMAP-Rule" id="MF_02065"/>
    </source>
</evidence>
<dbReference type="EMBL" id="AP035785">
    <property type="protein sequence ID" value="BFO70499.1"/>
    <property type="molecule type" value="Genomic_DNA"/>
</dbReference>
<evidence type="ECO:0000256" key="4">
    <source>
        <dbReference type="ARBA" id="ARBA00023136"/>
    </source>
</evidence>
<evidence type="ECO:0000256" key="1">
    <source>
        <dbReference type="ARBA" id="ARBA00022475"/>
    </source>
</evidence>
<feature type="transmembrane region" description="Helical" evidence="7">
    <location>
        <begin position="9"/>
        <end position="29"/>
    </location>
</feature>
<evidence type="ECO:0000256" key="3">
    <source>
        <dbReference type="ARBA" id="ARBA00022989"/>
    </source>
</evidence>
<comment type="function">
    <text evidence="7">Functions as a peptidoglycan terminase that cleaves nascent peptidoglycan strands endolytically to terminate their elongation.</text>
</comment>
<sequence length="348" mass="39682">MKKDLKSKYVVPAIGCLVVIVGLAYYYFFSSFSTGNEIRYVYIDTDDNIDSVYTKLSPIASEHGMTGFRTLVRHSSYTEHIKTGQYAIRPGEGAFKVFRHIKNGLQTPVSLTIPSVRTLGRLSAEIGKKLMLDSTAIMNALTDESVCRKYGYDTATIAGMFIPNTYDVYWDTNIDKFLSKMQKESQRFWNSERQQKATAMKLSENEVITLASIIDEETANDAEKPMIAGMYYNRLMFRDAEYPQGMPLQADPTIKFAWKKFDLHRIYNNLLHIHSPYNTYTNTGLPPGPIRIPSIAGIDAVLNYVHHRYLYMCAKEDFSGTHNFAVTYQEHLQNAAKYTKALNERGIK</sequence>
<dbReference type="GO" id="GO:0008932">
    <property type="term" value="F:lytic endotransglycosylase activity"/>
    <property type="evidence" value="ECO:0007669"/>
    <property type="project" value="UniProtKB-UniRule"/>
</dbReference>
<dbReference type="AlphaFoldDB" id="A0AB33INE4"/>
<dbReference type="EC" id="4.2.2.29" evidence="7"/>
<feature type="site" description="Important for catalytic activity" evidence="7">
    <location>
        <position position="217"/>
    </location>
</feature>
<evidence type="ECO:0000313" key="8">
    <source>
        <dbReference type="EMBL" id="BFO70499.1"/>
    </source>
</evidence>
<keyword evidence="6 7" id="KW-0961">Cell wall biogenesis/degradation</keyword>
<proteinExistence type="inferred from homology"/>
<keyword evidence="3 7" id="KW-1133">Transmembrane helix</keyword>
<dbReference type="HAMAP" id="MF_02065">
    <property type="entry name" value="MltG"/>
    <property type="match status" value="1"/>
</dbReference>
<dbReference type="GO" id="GO:0009252">
    <property type="term" value="P:peptidoglycan biosynthetic process"/>
    <property type="evidence" value="ECO:0007669"/>
    <property type="project" value="UniProtKB-UniRule"/>
</dbReference>
<reference evidence="8" key="1">
    <citation type="submission" date="2024-07" db="EMBL/GenBank/DDBJ databases">
        <title>Complete genome sequence of Prevotella sp. YM-2024 GTC17253.</title>
        <authorList>
            <person name="Hayashi M."/>
            <person name="Muto Y."/>
            <person name="Tanaka K."/>
            <person name="Niwa H."/>
        </authorList>
    </citation>
    <scope>NUCLEOTIDE SEQUENCE</scope>
    <source>
        <strain evidence="8">GTC17253</strain>
    </source>
</reference>
<protein>
    <recommendedName>
        <fullName evidence="7">Endolytic murein transglycosylase</fullName>
        <ecNumber evidence="7">4.2.2.29</ecNumber>
    </recommendedName>
    <alternativeName>
        <fullName evidence="7">Peptidoglycan lytic transglycosylase</fullName>
    </alternativeName>
    <alternativeName>
        <fullName evidence="7">Peptidoglycan polymerization terminase</fullName>
    </alternativeName>
</protein>
<keyword evidence="1 7" id="KW-1003">Cell membrane</keyword>
<comment type="catalytic activity">
    <reaction evidence="7">
        <text>a peptidoglycan chain = a peptidoglycan chain with N-acetyl-1,6-anhydromuramyl-[peptide] at the reducing end + a peptidoglycan chain with N-acetylglucosamine at the non-reducing end.</text>
        <dbReference type="EC" id="4.2.2.29"/>
    </reaction>
</comment>
<evidence type="ECO:0000256" key="5">
    <source>
        <dbReference type="ARBA" id="ARBA00023239"/>
    </source>
</evidence>
<comment type="similarity">
    <text evidence="7">Belongs to the transglycosylase MltG family.</text>
</comment>
<accession>A0AB33INE4</accession>
<comment type="subcellular location">
    <subcellularLocation>
        <location evidence="7">Cell membrane</location>
        <topology evidence="7">Single-pass membrane protein</topology>
    </subcellularLocation>
</comment>
<name>A0AB33INE4_9BACT</name>
<keyword evidence="4 7" id="KW-0472">Membrane</keyword>
<dbReference type="PANTHER" id="PTHR30518:SF2">
    <property type="entry name" value="ENDOLYTIC MUREIN TRANSGLYCOSYLASE"/>
    <property type="match status" value="1"/>
</dbReference>
<dbReference type="GO" id="GO:0005886">
    <property type="term" value="C:plasma membrane"/>
    <property type="evidence" value="ECO:0007669"/>
    <property type="project" value="UniProtKB-SubCell"/>
</dbReference>
<gene>
    <name evidence="7 8" type="primary">mltG</name>
    <name evidence="8" type="ORF">GTC17253_04650</name>
</gene>
<dbReference type="NCBIfam" id="TIGR00247">
    <property type="entry name" value="endolytic transglycosylase MltG"/>
    <property type="match status" value="1"/>
</dbReference>
<keyword evidence="2 7" id="KW-0812">Transmembrane</keyword>
<dbReference type="InterPro" id="IPR003770">
    <property type="entry name" value="MLTG-like"/>
</dbReference>